<protein>
    <recommendedName>
        <fullName evidence="2">Parvulin-like PPIase</fullName>
    </recommendedName>
    <alternativeName>
        <fullName evidence="9">Peptidyl-prolyl cis-trans isomerase plp</fullName>
    </alternativeName>
    <alternativeName>
        <fullName evidence="12">Periplasmic chaperone PpiD</fullName>
    </alternativeName>
    <alternativeName>
        <fullName evidence="13">Periplasmic folding chaperone</fullName>
    </alternativeName>
    <alternativeName>
        <fullName evidence="10">Rotamase plp</fullName>
    </alternativeName>
</protein>
<keyword evidence="14" id="KW-0413">Isomerase</keyword>
<evidence type="ECO:0000256" key="13">
    <source>
        <dbReference type="ARBA" id="ARBA00042775"/>
    </source>
</evidence>
<comment type="subcellular location">
    <subcellularLocation>
        <location evidence="1">Cell inner membrane</location>
        <topology evidence="1">Single-pass type II membrane protein</topology>
        <orientation evidence="1">Periplasmic side</orientation>
    </subcellularLocation>
</comment>
<reference evidence="18 19" key="1">
    <citation type="submission" date="2015-12" db="EMBL/GenBank/DDBJ databases">
        <title>Genome sequence of Oceanibaculum pacificum MCCC 1A02656.</title>
        <authorList>
            <person name="Lu L."/>
            <person name="Lai Q."/>
            <person name="Shao Z."/>
            <person name="Qian P."/>
        </authorList>
    </citation>
    <scope>NUCLEOTIDE SEQUENCE [LARGE SCALE GENOMIC DNA]</scope>
    <source>
        <strain evidence="18 19">MCCC 1A02656</strain>
    </source>
</reference>
<dbReference type="EMBL" id="LPXN01000094">
    <property type="protein sequence ID" value="KZD09820.1"/>
    <property type="molecule type" value="Genomic_DNA"/>
</dbReference>
<evidence type="ECO:0000256" key="4">
    <source>
        <dbReference type="ARBA" id="ARBA00022519"/>
    </source>
</evidence>
<evidence type="ECO:0000313" key="18">
    <source>
        <dbReference type="EMBL" id="KZD09820.1"/>
    </source>
</evidence>
<evidence type="ECO:0000256" key="6">
    <source>
        <dbReference type="ARBA" id="ARBA00022989"/>
    </source>
</evidence>
<evidence type="ECO:0000256" key="15">
    <source>
        <dbReference type="SAM" id="Coils"/>
    </source>
</evidence>
<dbReference type="Proteomes" id="UP000076400">
    <property type="component" value="Unassembled WGS sequence"/>
</dbReference>
<dbReference type="STRING" id="580166.AUP43_01175"/>
<feature type="transmembrane region" description="Helical" evidence="16">
    <location>
        <begin position="12"/>
        <end position="30"/>
    </location>
</feature>
<evidence type="ECO:0000256" key="2">
    <source>
        <dbReference type="ARBA" id="ARBA00018370"/>
    </source>
</evidence>
<dbReference type="Gene3D" id="1.10.4030.10">
    <property type="entry name" value="Porin chaperone SurA, peptide-binding domain"/>
    <property type="match status" value="1"/>
</dbReference>
<comment type="caution">
    <text evidence="18">The sequence shown here is derived from an EMBL/GenBank/DDBJ whole genome shotgun (WGS) entry which is preliminary data.</text>
</comment>
<keyword evidence="6 16" id="KW-1133">Transmembrane helix</keyword>
<evidence type="ECO:0000256" key="1">
    <source>
        <dbReference type="ARBA" id="ARBA00004382"/>
    </source>
</evidence>
<evidence type="ECO:0000256" key="11">
    <source>
        <dbReference type="ARBA" id="ARBA00038408"/>
    </source>
</evidence>
<dbReference type="InterPro" id="IPR052029">
    <property type="entry name" value="PpiD_chaperone"/>
</dbReference>
<dbReference type="Gene3D" id="3.10.50.40">
    <property type="match status" value="1"/>
</dbReference>
<evidence type="ECO:0000256" key="14">
    <source>
        <dbReference type="PROSITE-ProRule" id="PRU00278"/>
    </source>
</evidence>
<accession>A0A154W8H2</accession>
<comment type="similarity">
    <text evidence="11">Belongs to the PpiD chaperone family.</text>
</comment>
<dbReference type="InterPro" id="IPR046357">
    <property type="entry name" value="PPIase_dom_sf"/>
</dbReference>
<evidence type="ECO:0000256" key="7">
    <source>
        <dbReference type="ARBA" id="ARBA00023136"/>
    </source>
</evidence>
<keyword evidence="15" id="KW-0175">Coiled coil</keyword>
<evidence type="ECO:0000313" key="19">
    <source>
        <dbReference type="Proteomes" id="UP000076400"/>
    </source>
</evidence>
<sequence length="629" mass="68944">MLQLIRNRTASWVVKLLFVLLVASFAVWGIEDIFRSGGREDTAIRVGEVKMQTQQVNQEFQRELSNLRQQLGQMITPEQAAQFGVMDRVIERMVNDALYGSLARDTGLVVTETMVRDAIAAEPAFRNAAGQFDRNQFTAALRSIGMTEEGYVDLLRRELARRNVVEAVIAGAPRPELMVDRLYRYRGERRVANLVFIANQSIQDVAQPNEEDIAAFYKENERRYMTPEYRGITYVALNAETLAKEILIPEEELRQEYEARRDSYATPETRDLSQILFSDEATARKAAEALSAGQSFEQVAQEIGGQDAEAIKLGNTAKTELIGDMGEAVFALDKGAVSQPLQSPFGWHIFRVNEINAASARSFEDVREELNRELATQRALNQLFEQANQVEDALAGGASVEDAAQRLGLPAVTIEAVSREGRTPDGAPVEALPARDRFLETAFATPQGEQSQLVEAGGDGYFLLRVDTVIPPAPKPLESVRDQVRDDILARRRDEAAKAKAEAIAKAVSDGKSLAEAASEAGVNAPATSAPFTRDGQGLQNLPRSIASAGFRGSQGTPQVVNSRDGHYVVVVTEIRAADPAAEANAKELDAVRGAVQQGIAGDILNSFSQALRQTYPVEVNRDRLNPAL</sequence>
<dbReference type="InterPro" id="IPR027304">
    <property type="entry name" value="Trigger_fact/SurA_dom_sf"/>
</dbReference>
<evidence type="ECO:0000256" key="8">
    <source>
        <dbReference type="ARBA" id="ARBA00023186"/>
    </source>
</evidence>
<keyword evidence="4" id="KW-0997">Cell inner membrane</keyword>
<keyword evidence="3" id="KW-1003">Cell membrane</keyword>
<gene>
    <name evidence="18" type="ORF">AUP43_01175</name>
</gene>
<dbReference type="AlphaFoldDB" id="A0A154W8H2"/>
<dbReference type="OrthoDB" id="9768393at2"/>
<dbReference type="GO" id="GO:0003755">
    <property type="term" value="F:peptidyl-prolyl cis-trans isomerase activity"/>
    <property type="evidence" value="ECO:0007669"/>
    <property type="project" value="UniProtKB-KW"/>
</dbReference>
<dbReference type="Pfam" id="PF13145">
    <property type="entry name" value="Rotamase_2"/>
    <property type="match status" value="2"/>
</dbReference>
<proteinExistence type="inferred from homology"/>
<keyword evidence="5 16" id="KW-0812">Transmembrane</keyword>
<dbReference type="SUPFAM" id="SSF109998">
    <property type="entry name" value="Triger factor/SurA peptide-binding domain-like"/>
    <property type="match status" value="1"/>
</dbReference>
<dbReference type="SUPFAM" id="SSF54534">
    <property type="entry name" value="FKBP-like"/>
    <property type="match status" value="1"/>
</dbReference>
<evidence type="ECO:0000256" key="9">
    <source>
        <dbReference type="ARBA" id="ARBA00030642"/>
    </source>
</evidence>
<keyword evidence="19" id="KW-1185">Reference proteome</keyword>
<dbReference type="PROSITE" id="PS50198">
    <property type="entry name" value="PPIC_PPIASE_2"/>
    <property type="match status" value="1"/>
</dbReference>
<evidence type="ECO:0000256" key="16">
    <source>
        <dbReference type="SAM" id="Phobius"/>
    </source>
</evidence>
<feature type="domain" description="PpiC" evidence="17">
    <location>
        <begin position="238"/>
        <end position="354"/>
    </location>
</feature>
<evidence type="ECO:0000256" key="12">
    <source>
        <dbReference type="ARBA" id="ARBA00040743"/>
    </source>
</evidence>
<keyword evidence="14" id="KW-0697">Rotamase</keyword>
<dbReference type="RefSeq" id="WP_067554233.1">
    <property type="nucleotide sequence ID" value="NZ_LPXN01000094.1"/>
</dbReference>
<evidence type="ECO:0000256" key="10">
    <source>
        <dbReference type="ARBA" id="ARBA00031484"/>
    </source>
</evidence>
<evidence type="ECO:0000256" key="3">
    <source>
        <dbReference type="ARBA" id="ARBA00022475"/>
    </source>
</evidence>
<dbReference type="GO" id="GO:0005886">
    <property type="term" value="C:plasma membrane"/>
    <property type="evidence" value="ECO:0007669"/>
    <property type="project" value="UniProtKB-SubCell"/>
</dbReference>
<dbReference type="PANTHER" id="PTHR47529">
    <property type="entry name" value="PEPTIDYL-PROLYL CIS-TRANS ISOMERASE D"/>
    <property type="match status" value="1"/>
</dbReference>
<evidence type="ECO:0000259" key="17">
    <source>
        <dbReference type="PROSITE" id="PS50198"/>
    </source>
</evidence>
<name>A0A154W8H2_9PROT</name>
<keyword evidence="7 16" id="KW-0472">Membrane</keyword>
<keyword evidence="8" id="KW-0143">Chaperone</keyword>
<feature type="coiled-coil region" evidence="15">
    <location>
        <begin position="360"/>
        <end position="387"/>
    </location>
</feature>
<dbReference type="PANTHER" id="PTHR47529:SF1">
    <property type="entry name" value="PERIPLASMIC CHAPERONE PPID"/>
    <property type="match status" value="1"/>
</dbReference>
<dbReference type="InterPro" id="IPR000297">
    <property type="entry name" value="PPIase_PpiC"/>
</dbReference>
<dbReference type="Pfam" id="PF13624">
    <property type="entry name" value="SurA_N_3"/>
    <property type="match status" value="1"/>
</dbReference>
<evidence type="ECO:0000256" key="5">
    <source>
        <dbReference type="ARBA" id="ARBA00022692"/>
    </source>
</evidence>
<organism evidence="18 19">
    <name type="scientific">Oceanibaculum pacificum</name>
    <dbReference type="NCBI Taxonomy" id="580166"/>
    <lineage>
        <taxon>Bacteria</taxon>
        <taxon>Pseudomonadati</taxon>
        <taxon>Pseudomonadota</taxon>
        <taxon>Alphaproteobacteria</taxon>
        <taxon>Rhodospirillales</taxon>
        <taxon>Oceanibaculaceae</taxon>
        <taxon>Oceanibaculum</taxon>
    </lineage>
</organism>